<dbReference type="RefSeq" id="WP_161057756.1">
    <property type="nucleotide sequence ID" value="NZ_WWCT01000030.1"/>
</dbReference>
<comment type="caution">
    <text evidence="1">The sequence shown here is derived from an EMBL/GenBank/DDBJ whole genome shotgun (WGS) entry which is preliminary data.</text>
</comment>
<gene>
    <name evidence="1" type="ORF">GTP69_26895</name>
</gene>
<evidence type="ECO:0000313" key="1">
    <source>
        <dbReference type="EMBL" id="MYN30042.1"/>
    </source>
</evidence>
<sequence length="110" mass="11757">MDAEKELIAKQAQDYYNHSPVIILGSGASAAYGLSGMGALATHLIDTVDVSSEHPEAQKSWSSFCELLNDGVDLESALHKITLPSGITTKVVLATWELLNPQDLSILCVC</sequence>
<proteinExistence type="predicted"/>
<organism evidence="1 2">
    <name type="scientific">Duganella levis</name>
    <dbReference type="NCBI Taxonomy" id="2692169"/>
    <lineage>
        <taxon>Bacteria</taxon>
        <taxon>Pseudomonadati</taxon>
        <taxon>Pseudomonadota</taxon>
        <taxon>Betaproteobacteria</taxon>
        <taxon>Burkholderiales</taxon>
        <taxon>Oxalobacteraceae</taxon>
        <taxon>Telluria group</taxon>
        <taxon>Duganella</taxon>
    </lineage>
</organism>
<accession>A0ABW9W8Q2</accession>
<dbReference type="EMBL" id="WWCT01000030">
    <property type="protein sequence ID" value="MYN30042.1"/>
    <property type="molecule type" value="Genomic_DNA"/>
</dbReference>
<evidence type="ECO:0000313" key="2">
    <source>
        <dbReference type="Proteomes" id="UP000642144"/>
    </source>
</evidence>
<name>A0ABW9W8Q2_9BURK</name>
<dbReference type="Proteomes" id="UP000642144">
    <property type="component" value="Unassembled WGS sequence"/>
</dbReference>
<keyword evidence="2" id="KW-1185">Reference proteome</keyword>
<protein>
    <submittedName>
        <fullName evidence="1">Uncharacterized protein</fullName>
    </submittedName>
</protein>
<reference evidence="1 2" key="1">
    <citation type="submission" date="2019-12" db="EMBL/GenBank/DDBJ databases">
        <title>Novel species isolated from a subtropical stream in China.</title>
        <authorList>
            <person name="Lu H."/>
        </authorList>
    </citation>
    <scope>NUCLEOTIDE SEQUENCE [LARGE SCALE GENOMIC DNA]</scope>
    <source>
        <strain evidence="1 2">CY42W</strain>
    </source>
</reference>